<dbReference type="PROSITE" id="PS00107">
    <property type="entry name" value="PROTEIN_KINASE_ATP"/>
    <property type="match status" value="1"/>
</dbReference>
<evidence type="ECO:0000256" key="3">
    <source>
        <dbReference type="ARBA" id="ARBA00022679"/>
    </source>
</evidence>
<dbReference type="InterPro" id="IPR001611">
    <property type="entry name" value="Leu-rich_rpt"/>
</dbReference>
<dbReference type="Pfam" id="PF22936">
    <property type="entry name" value="Pol_BBD"/>
    <property type="match status" value="1"/>
</dbReference>
<feature type="region of interest" description="Disordered" evidence="13">
    <location>
        <begin position="127"/>
        <end position="171"/>
    </location>
</feature>
<evidence type="ECO:0000256" key="5">
    <source>
        <dbReference type="ARBA" id="ARBA00022737"/>
    </source>
</evidence>
<feature type="domain" description="Integrase catalytic" evidence="16">
    <location>
        <begin position="456"/>
        <end position="550"/>
    </location>
</feature>
<evidence type="ECO:0000256" key="8">
    <source>
        <dbReference type="ARBA" id="ARBA00022777"/>
    </source>
</evidence>
<evidence type="ECO:0000256" key="7">
    <source>
        <dbReference type="ARBA" id="ARBA00022750"/>
    </source>
</evidence>
<dbReference type="InterPro" id="IPR043502">
    <property type="entry name" value="DNA/RNA_pol_sf"/>
</dbReference>
<dbReference type="InterPro" id="IPR017441">
    <property type="entry name" value="Protein_kinase_ATP_BS"/>
</dbReference>
<feature type="binding site" evidence="12">
    <location>
        <position position="1677"/>
    </location>
    <ligand>
        <name>ATP</name>
        <dbReference type="ChEBI" id="CHEBI:30616"/>
    </ligand>
</feature>
<dbReference type="SUPFAM" id="SSF56672">
    <property type="entry name" value="DNA/RNA polymerases"/>
    <property type="match status" value="1"/>
</dbReference>
<comment type="subcellular location">
    <subcellularLocation>
        <location evidence="1">Membrane</location>
    </subcellularLocation>
</comment>
<keyword evidence="2" id="KW-0433">Leucine-rich repeat</keyword>
<evidence type="ECO:0000256" key="1">
    <source>
        <dbReference type="ARBA" id="ARBA00004370"/>
    </source>
</evidence>
<keyword evidence="7" id="KW-0645">Protease</keyword>
<evidence type="ECO:0000256" key="14">
    <source>
        <dbReference type="SAM" id="Phobius"/>
    </source>
</evidence>
<dbReference type="PROSITE" id="PS51450">
    <property type="entry name" value="LRR"/>
    <property type="match status" value="1"/>
</dbReference>
<dbReference type="PROSITE" id="PS50011">
    <property type="entry name" value="PROTEIN_KINASE_DOM"/>
    <property type="match status" value="1"/>
</dbReference>
<evidence type="ECO:0000313" key="17">
    <source>
        <dbReference type="EMBL" id="KAH0772008.1"/>
    </source>
</evidence>
<sequence>MEDLFYVKNFYQPVFTTVKPDNKTDEEWNLLHRQVCGFIRQWVDDNVLNHISGETHARTLWEHLESLYARKTGNNKMFLIKQMLSLKYHDGSPMTDHLNNFQGIMNQTSLSNSTPDGVISMDSAKSSVLNEEMRRKSQGSSSSDVLITGSRGSNKTRGSQNREQNRSKSKGRLKDIECYHCGMKGHTKKFYRKLKRENKNKEKTKEDGNENCLVTVLDADIINIAYDESSWVVDTGAASHVTSRKDFFSFYTPGDFGTLSMGNETISKVVGIGTICLKTSVEIKLVLNNVKHASDVRLHLISVGVLDDEGYVSTNSDGKWKLIKGSLVVARGNKRRGLYWTTASACVDMVNAVESDNSSTLWHKRLSHISEKGLNVLAKKKLLLNFKSAKLEKCEHCLAGKQNRVSFKFYPPSRKTELLELKTLGHVLKTKDQVLGVFKQFQASIERETGKKLKCIRTNNGGEYCGPFDEYCKYQGIRHQKTPPKTPQLNGLAERMNRTLMERVRCLLSEEKLPSSFWGEALLTAAHVINLSSAVTLQSDVPNSVWYGKDVSYDHLRVFGCKAFVHVPKDERSKLDAKTRQCIFVGYGLDEFGYRLYDPIKKKLVRSRDIIFMENQTIEDIDKAEKLESSSFDVIIHLEEVPHTSMHDVVGFDDHGDSHNHVSNQHVDVDNNNDIVIDDPPSHEVVDESNIPLRRSTRQQVHSSRYLPNEYVLLTDGGEPECYEEAIENEHKDQWIEAMQDEMKSLHENHTYELVKLPKGMRALKNKWVFKVRVEEHNLKPRYKARLVVKGFGQRKGIDFDEIFSPVVKMSSIRTVLGLAASLNLEIEQMDVKTAFLHGDLEEEIYMEQLEGFKVEEHFNMKNVKPVSTPLTGHMKLSKKMCPTVREEKESMAKIPYSSVVGSLMYAMVCTRPDIAHAVGIVSRFLDNPEKEHWEAMKWILRYLRGSSDECLCFGASDPILKGYTDVDMVGDLDNRKSTTGYLFTFSGGAISWQSKLQKCVALYTTEAEYIVVTEAGKEMIWLKRFLQELGLHQMEYIVYCDSQSAIDLSKNSMYHARTKHIDVRYHWIREEVESESFHVKKIHTSENPADMLTKTILKDKFELCKELVGTIPAKIGNLGKLQQLQLENNHIVGSIPHTISNLTSLWILNFNTNNLSGVIPREIGNLDKLETFHLQFNQLSGSIPEELFNISTLKWVSIAFNNLSGSLPSASHYWPKNLEILNLGDNNIGGVIPTSISNSSNLKILHLNRNKFSGQIPNSLGDLRHLEHLKLFNNNLSSPHLSILTSLANCRYLTEVMLGNNPLNGVLPNSIGNLSTYIIKFYLYRSEIRGQIPLGIGNLSNLNTLYLFDNDLTGSVPTTLCGLHLLQGLRLDNNRLSGPLPDCLCELPELAMLNMSYNHISGLIPSCIGNATSLRNIYLNSNRLTSIPMSLWNLKDLLVLHLSNNSLVGSIPPDFRKLKAITSIDLSRNHLSGSIPSTIRDLQKLFYLSLAYNELQGSIPESLGNMISLESANLSNNFLSGTIPKSLESLRYLKDFNVSFNRLEGEIPSKGPFLNFTSQSFMGNEWLCGGFLFQPCMTRSFHHSRRSKLLLIILVSLGAAVLVLGSIVVFMLRRHRNRINVPTQAEPFSATTLARISYIEIERATQGFDQCNLLGSGGFGSVYKGMFANGMTLAIKVFNLQVEGALKSFDAECEVLRNLRHRNITKVVSSCTNLDFKALLLEYMPNGNLELWLHSDDRFLNMIQRLDIMIDVAFALEYLHHGYETVVVHSDLKPSNVLLDEKLVGHVSDFGLTKLLGEGESIAHTNTLATMGYIAPEYGSVGLVSTRCDVYSYGIMLMETFTRKRPYDEMFQENLSMRSWVRNSVPAMPEDITDVTLMEPEKTHFQEKLHCVSSILELALHCTTESPNERLNMIEVLANIKKIKLEFLRK</sequence>
<evidence type="ECO:0000313" key="18">
    <source>
        <dbReference type="Proteomes" id="UP000826656"/>
    </source>
</evidence>
<dbReference type="Gene3D" id="3.30.420.10">
    <property type="entry name" value="Ribonuclease H-like superfamily/Ribonuclease H"/>
    <property type="match status" value="1"/>
</dbReference>
<dbReference type="InterPro" id="IPR000719">
    <property type="entry name" value="Prot_kinase_dom"/>
</dbReference>
<dbReference type="PROSITE" id="PS50994">
    <property type="entry name" value="INTEGRASE"/>
    <property type="match status" value="1"/>
</dbReference>
<evidence type="ECO:0000259" key="15">
    <source>
        <dbReference type="PROSITE" id="PS50011"/>
    </source>
</evidence>
<dbReference type="Gene3D" id="3.80.10.10">
    <property type="entry name" value="Ribonuclease Inhibitor"/>
    <property type="match status" value="3"/>
</dbReference>
<dbReference type="Pfam" id="PF13855">
    <property type="entry name" value="LRR_8"/>
    <property type="match status" value="3"/>
</dbReference>
<keyword evidence="11 14" id="KW-0472">Membrane</keyword>
<dbReference type="InterPro" id="IPR012337">
    <property type="entry name" value="RNaseH-like_sf"/>
</dbReference>
<evidence type="ECO:0000256" key="6">
    <source>
        <dbReference type="ARBA" id="ARBA00022741"/>
    </source>
</evidence>
<dbReference type="InterPro" id="IPR013103">
    <property type="entry name" value="RVT_2"/>
</dbReference>
<dbReference type="Gene3D" id="1.10.510.10">
    <property type="entry name" value="Transferase(Phosphotransferase) domain 1"/>
    <property type="match status" value="1"/>
</dbReference>
<feature type="compositionally biased region" description="Polar residues" evidence="13">
    <location>
        <begin position="138"/>
        <end position="162"/>
    </location>
</feature>
<evidence type="ECO:0000256" key="2">
    <source>
        <dbReference type="ARBA" id="ARBA00022614"/>
    </source>
</evidence>
<dbReference type="SUPFAM" id="SSF52058">
    <property type="entry name" value="L domain-like"/>
    <property type="match status" value="2"/>
</dbReference>
<evidence type="ECO:0000256" key="4">
    <source>
        <dbReference type="ARBA" id="ARBA00022692"/>
    </source>
</evidence>
<dbReference type="Pfam" id="PF13976">
    <property type="entry name" value="gag_pre-integrs"/>
    <property type="match status" value="1"/>
</dbReference>
<feature type="domain" description="Protein kinase" evidence="15">
    <location>
        <begin position="1649"/>
        <end position="1929"/>
    </location>
</feature>
<dbReference type="PANTHER" id="PTHR27008">
    <property type="entry name" value="OS04G0122200 PROTEIN"/>
    <property type="match status" value="1"/>
</dbReference>
<name>A0ABQ7VU88_SOLTU</name>
<evidence type="ECO:0000256" key="12">
    <source>
        <dbReference type="PROSITE-ProRule" id="PRU10141"/>
    </source>
</evidence>
<gene>
    <name evidence="17" type="ORF">KY290_015989</name>
</gene>
<dbReference type="SUPFAM" id="SSF53098">
    <property type="entry name" value="Ribonuclease H-like"/>
    <property type="match status" value="1"/>
</dbReference>
<dbReference type="InterPro" id="IPR057670">
    <property type="entry name" value="SH3_retrovirus"/>
</dbReference>
<dbReference type="InterPro" id="IPR003591">
    <property type="entry name" value="Leu-rich_rpt_typical-subtyp"/>
</dbReference>
<evidence type="ECO:0000256" key="10">
    <source>
        <dbReference type="ARBA" id="ARBA00022989"/>
    </source>
</evidence>
<dbReference type="InterPro" id="IPR036397">
    <property type="entry name" value="RNaseH_sf"/>
</dbReference>
<dbReference type="InterPro" id="IPR054722">
    <property type="entry name" value="PolX-like_BBD"/>
</dbReference>
<evidence type="ECO:0000259" key="16">
    <source>
        <dbReference type="PROSITE" id="PS50994"/>
    </source>
</evidence>
<reference evidence="17 18" key="1">
    <citation type="journal article" date="2021" name="bioRxiv">
        <title>Chromosome-scale and haplotype-resolved genome assembly of a tetraploid potato cultivar.</title>
        <authorList>
            <person name="Sun H."/>
            <person name="Jiao W.-B."/>
            <person name="Krause K."/>
            <person name="Campoy J.A."/>
            <person name="Goel M."/>
            <person name="Folz-Donahue K."/>
            <person name="Kukat C."/>
            <person name="Huettel B."/>
            <person name="Schneeberger K."/>
        </authorList>
    </citation>
    <scope>NUCLEOTIDE SEQUENCE [LARGE SCALE GENOMIC DNA]</scope>
    <source>
        <strain evidence="17">SolTubOtavaFocal</strain>
        <tissue evidence="17">Leaves</tissue>
    </source>
</reference>
<dbReference type="PROSITE" id="PS00108">
    <property type="entry name" value="PROTEIN_KINASE_ST"/>
    <property type="match status" value="1"/>
</dbReference>
<dbReference type="Pfam" id="PF25597">
    <property type="entry name" value="SH3_retrovirus"/>
    <property type="match status" value="1"/>
</dbReference>
<dbReference type="SMART" id="SM00369">
    <property type="entry name" value="LRR_TYP"/>
    <property type="match status" value="8"/>
</dbReference>
<keyword evidence="7" id="KW-0064">Aspartyl protease</keyword>
<keyword evidence="8" id="KW-0418">Kinase</keyword>
<comment type="caution">
    <text evidence="17">The sequence shown here is derived from an EMBL/GenBank/DDBJ whole genome shotgun (WGS) entry which is preliminary data.</text>
</comment>
<dbReference type="InterPro" id="IPR025724">
    <property type="entry name" value="GAG-pre-integrase_dom"/>
</dbReference>
<dbReference type="InterPro" id="IPR001584">
    <property type="entry name" value="Integrase_cat-core"/>
</dbReference>
<proteinExistence type="predicted"/>
<dbReference type="Pfam" id="PF00069">
    <property type="entry name" value="Pkinase"/>
    <property type="match status" value="1"/>
</dbReference>
<keyword evidence="5" id="KW-0677">Repeat</keyword>
<dbReference type="Proteomes" id="UP000826656">
    <property type="component" value="Unassembled WGS sequence"/>
</dbReference>
<dbReference type="Gene3D" id="3.30.200.20">
    <property type="entry name" value="Phosphorylase Kinase, domain 1"/>
    <property type="match status" value="1"/>
</dbReference>
<dbReference type="EMBL" id="JAIVGD010000011">
    <property type="protein sequence ID" value="KAH0772008.1"/>
    <property type="molecule type" value="Genomic_DNA"/>
</dbReference>
<dbReference type="InterPro" id="IPR032675">
    <property type="entry name" value="LRR_dom_sf"/>
</dbReference>
<keyword evidence="6 12" id="KW-0547">Nucleotide-binding</keyword>
<keyword evidence="10 14" id="KW-1133">Transmembrane helix</keyword>
<dbReference type="CDD" id="cd09272">
    <property type="entry name" value="RNase_HI_RT_Ty1"/>
    <property type="match status" value="1"/>
</dbReference>
<evidence type="ECO:0000256" key="9">
    <source>
        <dbReference type="ARBA" id="ARBA00022840"/>
    </source>
</evidence>
<dbReference type="InterPro" id="IPR008271">
    <property type="entry name" value="Ser/Thr_kinase_AS"/>
</dbReference>
<protein>
    <submittedName>
        <fullName evidence="17">Uncharacterized protein</fullName>
    </submittedName>
</protein>
<dbReference type="InterPro" id="IPR011009">
    <property type="entry name" value="Kinase-like_dom_sf"/>
</dbReference>
<organism evidence="17 18">
    <name type="scientific">Solanum tuberosum</name>
    <name type="common">Potato</name>
    <dbReference type="NCBI Taxonomy" id="4113"/>
    <lineage>
        <taxon>Eukaryota</taxon>
        <taxon>Viridiplantae</taxon>
        <taxon>Streptophyta</taxon>
        <taxon>Embryophyta</taxon>
        <taxon>Tracheophyta</taxon>
        <taxon>Spermatophyta</taxon>
        <taxon>Magnoliopsida</taxon>
        <taxon>eudicotyledons</taxon>
        <taxon>Gunneridae</taxon>
        <taxon>Pentapetalae</taxon>
        <taxon>asterids</taxon>
        <taxon>lamiids</taxon>
        <taxon>Solanales</taxon>
        <taxon>Solanaceae</taxon>
        <taxon>Solanoideae</taxon>
        <taxon>Solaneae</taxon>
        <taxon>Solanum</taxon>
    </lineage>
</organism>
<accession>A0ABQ7VU88</accession>
<dbReference type="PANTHER" id="PTHR27008:SF438">
    <property type="entry name" value="PROTEIN KINASE DOMAIN-CONTAINING PROTEIN"/>
    <property type="match status" value="1"/>
</dbReference>
<dbReference type="Pfam" id="PF00560">
    <property type="entry name" value="LRR_1"/>
    <property type="match status" value="4"/>
</dbReference>
<keyword evidence="9 12" id="KW-0067">ATP-binding</keyword>
<dbReference type="SUPFAM" id="SSF56112">
    <property type="entry name" value="Protein kinase-like (PK-like)"/>
    <property type="match status" value="1"/>
</dbReference>
<dbReference type="Pfam" id="PF14223">
    <property type="entry name" value="Retrotran_gag_2"/>
    <property type="match status" value="1"/>
</dbReference>
<keyword evidence="4 14" id="KW-0812">Transmembrane</keyword>
<keyword evidence="18" id="KW-1185">Reference proteome</keyword>
<keyword evidence="3" id="KW-0808">Transferase</keyword>
<dbReference type="SMART" id="SM00220">
    <property type="entry name" value="S_TKc"/>
    <property type="match status" value="1"/>
</dbReference>
<evidence type="ECO:0000256" key="13">
    <source>
        <dbReference type="SAM" id="MobiDB-lite"/>
    </source>
</evidence>
<dbReference type="InterPro" id="IPR051809">
    <property type="entry name" value="Plant_receptor-like_S/T_kinase"/>
</dbReference>
<evidence type="ECO:0000256" key="11">
    <source>
        <dbReference type="ARBA" id="ARBA00023136"/>
    </source>
</evidence>
<keyword evidence="7" id="KW-0378">Hydrolase</keyword>
<dbReference type="Pfam" id="PF07727">
    <property type="entry name" value="RVT_2"/>
    <property type="match status" value="1"/>
</dbReference>
<feature type="transmembrane region" description="Helical" evidence="14">
    <location>
        <begin position="1590"/>
        <end position="1613"/>
    </location>
</feature>